<keyword evidence="3" id="KW-1185">Reference proteome</keyword>
<dbReference type="InterPro" id="IPR050566">
    <property type="entry name" value="Deoxyribonucleoside_kinase"/>
</dbReference>
<dbReference type="PANTHER" id="PTHR10513">
    <property type="entry name" value="DEOXYNUCLEOSIDE KINASE"/>
    <property type="match status" value="1"/>
</dbReference>
<proteinExistence type="predicted"/>
<keyword evidence="2" id="KW-0808">Transferase</keyword>
<dbReference type="SUPFAM" id="SSF52540">
    <property type="entry name" value="P-loop containing nucleoside triphosphate hydrolases"/>
    <property type="match status" value="1"/>
</dbReference>
<dbReference type="PIRSF" id="PIRSF000705">
    <property type="entry name" value="DNK"/>
    <property type="match status" value="1"/>
</dbReference>
<accession>A0ABZ0L628</accession>
<dbReference type="PANTHER" id="PTHR10513:SF46">
    <property type="entry name" value="DEOXYGUANOSINE KINASE"/>
    <property type="match status" value="1"/>
</dbReference>
<dbReference type="GO" id="GO:0016301">
    <property type="term" value="F:kinase activity"/>
    <property type="evidence" value="ECO:0007669"/>
    <property type="project" value="UniProtKB-KW"/>
</dbReference>
<dbReference type="EMBL" id="CP129118">
    <property type="protein sequence ID" value="WOV87590.1"/>
    <property type="molecule type" value="Genomic_DNA"/>
</dbReference>
<dbReference type="EC" id="2.7.1.-" evidence="2"/>
<dbReference type="Pfam" id="PF01712">
    <property type="entry name" value="dNK"/>
    <property type="match status" value="1"/>
</dbReference>
<evidence type="ECO:0000313" key="3">
    <source>
        <dbReference type="Proteomes" id="UP001303902"/>
    </source>
</evidence>
<name>A0ABZ0L628_9BACL</name>
<organism evidence="2 3">
    <name type="scientific">Sporosarcina oncorhynchi</name>
    <dbReference type="NCBI Taxonomy" id="3056444"/>
    <lineage>
        <taxon>Bacteria</taxon>
        <taxon>Bacillati</taxon>
        <taxon>Bacillota</taxon>
        <taxon>Bacilli</taxon>
        <taxon>Bacillales</taxon>
        <taxon>Caryophanaceae</taxon>
        <taxon>Sporosarcina</taxon>
    </lineage>
</organism>
<reference evidence="2 3" key="1">
    <citation type="submission" date="2023-06" db="EMBL/GenBank/DDBJ databases">
        <title>Sporosarcina sp. nov., isolated from Korean tranditional fermented seafood 'Jeotgal'.</title>
        <authorList>
            <person name="Yang A.I."/>
            <person name="Shin N.-R."/>
        </authorList>
    </citation>
    <scope>NUCLEOTIDE SEQUENCE [LARGE SCALE GENOMIC DNA]</scope>
    <source>
        <strain evidence="2 3">T2O-4</strain>
    </source>
</reference>
<dbReference type="CDD" id="cd01673">
    <property type="entry name" value="dNK"/>
    <property type="match status" value="1"/>
</dbReference>
<dbReference type="Proteomes" id="UP001303902">
    <property type="component" value="Chromosome"/>
</dbReference>
<dbReference type="InterPro" id="IPR002624">
    <property type="entry name" value="DCK/DGK"/>
</dbReference>
<keyword evidence="2" id="KW-0418">Kinase</keyword>
<dbReference type="Gene3D" id="3.40.50.300">
    <property type="entry name" value="P-loop containing nucleotide triphosphate hydrolases"/>
    <property type="match status" value="1"/>
</dbReference>
<gene>
    <name evidence="2" type="ORF">QWT69_00140</name>
</gene>
<sequence>MSVPFITVEGPIGVGKTTLSKAIAESQQFHQLREIVDENPFLNKFYDDIEEWSFQTEMYFLCNRYKQLSDIQKKFLYEQQPVVADYHIFKNLIFAKRTLPAEEYVKYEEIYRILTRDMPVPNVIIYLHASLGTLMKRIELRGRDFEKNIDPAYLQQLSDDYEVFVSNFEETHPEIPVLHVNGDEIDFVNDAGDLQLLLSKVDETIRKGAKQ</sequence>
<dbReference type="RefSeq" id="WP_317967847.1">
    <property type="nucleotide sequence ID" value="NZ_CP129118.1"/>
</dbReference>
<evidence type="ECO:0000313" key="2">
    <source>
        <dbReference type="EMBL" id="WOV87590.1"/>
    </source>
</evidence>
<dbReference type="InterPro" id="IPR031314">
    <property type="entry name" value="DNK_dom"/>
</dbReference>
<evidence type="ECO:0000259" key="1">
    <source>
        <dbReference type="Pfam" id="PF01712"/>
    </source>
</evidence>
<feature type="domain" description="Deoxynucleoside kinase" evidence="1">
    <location>
        <begin position="6"/>
        <end position="205"/>
    </location>
</feature>
<dbReference type="InterPro" id="IPR027417">
    <property type="entry name" value="P-loop_NTPase"/>
</dbReference>
<protein>
    <submittedName>
        <fullName evidence="2">Deoxynucleoside kinase</fullName>
        <ecNumber evidence="2">2.7.1.-</ecNumber>
    </submittedName>
</protein>